<reference evidence="1" key="2">
    <citation type="submission" date="2025-08" db="UniProtKB">
        <authorList>
            <consortium name="Ensembl"/>
        </authorList>
    </citation>
    <scope>IDENTIFICATION</scope>
</reference>
<dbReference type="Proteomes" id="UP001501920">
    <property type="component" value="Chromosome 30"/>
</dbReference>
<organism evidence="1 2">
    <name type="scientific">Pygocentrus nattereri</name>
    <name type="common">Red-bellied piranha</name>
    <dbReference type="NCBI Taxonomy" id="42514"/>
    <lineage>
        <taxon>Eukaryota</taxon>
        <taxon>Metazoa</taxon>
        <taxon>Chordata</taxon>
        <taxon>Craniata</taxon>
        <taxon>Vertebrata</taxon>
        <taxon>Euteleostomi</taxon>
        <taxon>Actinopterygii</taxon>
        <taxon>Neopterygii</taxon>
        <taxon>Teleostei</taxon>
        <taxon>Ostariophysi</taxon>
        <taxon>Characiformes</taxon>
        <taxon>Characoidei</taxon>
        <taxon>Pygocentrus</taxon>
    </lineage>
</organism>
<name>A0A3B4CQ86_PYGNA</name>
<evidence type="ECO:0000313" key="2">
    <source>
        <dbReference type="Proteomes" id="UP001501920"/>
    </source>
</evidence>
<dbReference type="GeneTree" id="ENSGT01150000287180"/>
<dbReference type="Ensembl" id="ENSPNAT00000036638.2">
    <property type="protein sequence ID" value="ENSPNAP00000012714.1"/>
    <property type="gene ID" value="ENSPNAG00000018495.2"/>
</dbReference>
<keyword evidence="2" id="KW-1185">Reference proteome</keyword>
<sequence>INMTRKRRSPMLKRAGRDIIKANKSVRIPLAPLMRRRMRPIRASRMTRNKVGETKYFSITSERNIPENGRHVYVFFTAHILSKEFTLMHKYL</sequence>
<reference evidence="1" key="3">
    <citation type="submission" date="2025-09" db="UniProtKB">
        <authorList>
            <consortium name="Ensembl"/>
        </authorList>
    </citation>
    <scope>IDENTIFICATION</scope>
</reference>
<proteinExistence type="predicted"/>
<dbReference type="AlphaFoldDB" id="A0A3B4CQ86"/>
<dbReference type="STRING" id="42514.ENSPNAP00000012714"/>
<accession>A0A3B4CQ86</accession>
<reference evidence="1 2" key="1">
    <citation type="submission" date="2020-10" db="EMBL/GenBank/DDBJ databases">
        <title>Pygocentrus nattereri (red-bellied piranha) genome, fPygNat1, primary haplotype.</title>
        <authorList>
            <person name="Myers G."/>
            <person name="Meyer A."/>
            <person name="Karagic N."/>
            <person name="Pippel M."/>
            <person name="Winkler S."/>
            <person name="Tracey A."/>
            <person name="Wood J."/>
            <person name="Formenti G."/>
            <person name="Howe K."/>
            <person name="Fedrigo O."/>
            <person name="Jarvis E.D."/>
        </authorList>
    </citation>
    <scope>NUCLEOTIDE SEQUENCE [LARGE SCALE GENOMIC DNA]</scope>
</reference>
<protein>
    <submittedName>
        <fullName evidence="1">Uncharacterized protein</fullName>
    </submittedName>
</protein>
<dbReference type="OMA" id="DKNMPAK"/>
<evidence type="ECO:0000313" key="1">
    <source>
        <dbReference type="Ensembl" id="ENSPNAP00000012714.1"/>
    </source>
</evidence>